<dbReference type="Proteomes" id="UP000319160">
    <property type="component" value="Unassembled WGS sequence"/>
</dbReference>
<feature type="compositionally biased region" description="Gly residues" evidence="1">
    <location>
        <begin position="860"/>
        <end position="869"/>
    </location>
</feature>
<dbReference type="Pfam" id="PF12708">
    <property type="entry name" value="Pect-lyase_RHGA_epim"/>
    <property type="match status" value="2"/>
</dbReference>
<dbReference type="FunFam" id="2.160.20.10:FF:000023">
    <property type="entry name" value="Exo-beta-1,3-glucanase Exg0"/>
    <property type="match status" value="1"/>
</dbReference>
<name>A0A553HNT6_9PEZI</name>
<evidence type="ECO:0000313" key="5">
    <source>
        <dbReference type="Proteomes" id="UP000319160"/>
    </source>
</evidence>
<dbReference type="GO" id="GO:0004650">
    <property type="term" value="F:polygalacturonase activity"/>
    <property type="evidence" value="ECO:0007669"/>
    <property type="project" value="InterPro"/>
</dbReference>
<evidence type="ECO:0000259" key="3">
    <source>
        <dbReference type="Pfam" id="PF12708"/>
    </source>
</evidence>
<protein>
    <recommendedName>
        <fullName evidence="3">Rhamnogalacturonase A/B/Epimerase-like pectate lyase domain-containing protein</fullName>
    </recommendedName>
</protein>
<dbReference type="AlphaFoldDB" id="A0A553HNT6"/>
<dbReference type="InterPro" id="IPR011050">
    <property type="entry name" value="Pectin_lyase_fold/virulence"/>
</dbReference>
<feature type="compositionally biased region" description="Gly residues" evidence="1">
    <location>
        <begin position="919"/>
        <end position="928"/>
    </location>
</feature>
<feature type="compositionally biased region" description="Low complexity" evidence="1">
    <location>
        <begin position="931"/>
        <end position="940"/>
    </location>
</feature>
<dbReference type="CDD" id="cd23668">
    <property type="entry name" value="GH55_beta13glucanase-like"/>
    <property type="match status" value="1"/>
</dbReference>
<dbReference type="PANTHER" id="PTHR33928:SF2">
    <property type="entry name" value="PECTATE LYASE SUPERFAMILY PROTEIN DOMAIN-CONTAINING PROTEIN-RELATED"/>
    <property type="match status" value="1"/>
</dbReference>
<evidence type="ECO:0000256" key="1">
    <source>
        <dbReference type="SAM" id="MobiDB-lite"/>
    </source>
</evidence>
<dbReference type="InterPro" id="IPR024535">
    <property type="entry name" value="RHGA/B-epi-like_pectate_lyase"/>
</dbReference>
<feature type="chain" id="PRO_5021903109" description="Rhamnogalacturonase A/B/Epimerase-like pectate lyase domain-containing protein" evidence="2">
    <location>
        <begin position="26"/>
        <end position="948"/>
    </location>
</feature>
<evidence type="ECO:0000313" key="4">
    <source>
        <dbReference type="EMBL" id="TRX89624.1"/>
    </source>
</evidence>
<keyword evidence="5" id="KW-1185">Reference proteome</keyword>
<organism evidence="4 5">
    <name type="scientific">Xylaria flabelliformis</name>
    <dbReference type="NCBI Taxonomy" id="2512241"/>
    <lineage>
        <taxon>Eukaryota</taxon>
        <taxon>Fungi</taxon>
        <taxon>Dikarya</taxon>
        <taxon>Ascomycota</taxon>
        <taxon>Pezizomycotina</taxon>
        <taxon>Sordariomycetes</taxon>
        <taxon>Xylariomycetidae</taxon>
        <taxon>Xylariales</taxon>
        <taxon>Xylariaceae</taxon>
        <taxon>Xylaria</taxon>
    </lineage>
</organism>
<accession>A0A553HNT6</accession>
<proteinExistence type="predicted"/>
<keyword evidence="2" id="KW-0732">Signal</keyword>
<dbReference type="InterPro" id="IPR012334">
    <property type="entry name" value="Pectin_lyas_fold"/>
</dbReference>
<feature type="compositionally biased region" description="Low complexity" evidence="1">
    <location>
        <begin position="828"/>
        <end position="840"/>
    </location>
</feature>
<feature type="region of interest" description="Disordered" evidence="1">
    <location>
        <begin position="789"/>
        <end position="948"/>
    </location>
</feature>
<feature type="compositionally biased region" description="Polar residues" evidence="1">
    <location>
        <begin position="877"/>
        <end position="886"/>
    </location>
</feature>
<feature type="compositionally biased region" description="Low complexity" evidence="1">
    <location>
        <begin position="887"/>
        <end position="896"/>
    </location>
</feature>
<dbReference type="OrthoDB" id="1046782at2759"/>
<dbReference type="SUPFAM" id="SSF51126">
    <property type="entry name" value="Pectin lyase-like"/>
    <property type="match status" value="2"/>
</dbReference>
<dbReference type="EMBL" id="VFLP01000065">
    <property type="protein sequence ID" value="TRX89624.1"/>
    <property type="molecule type" value="Genomic_DNA"/>
</dbReference>
<evidence type="ECO:0000256" key="2">
    <source>
        <dbReference type="SAM" id="SignalP"/>
    </source>
</evidence>
<dbReference type="InterPro" id="IPR039279">
    <property type="entry name" value="QRT3-like"/>
</dbReference>
<feature type="compositionally biased region" description="Gly residues" evidence="1">
    <location>
        <begin position="790"/>
        <end position="800"/>
    </location>
</feature>
<comment type="caution">
    <text evidence="4">The sequence shown here is derived from an EMBL/GenBank/DDBJ whole genome shotgun (WGS) entry which is preliminary data.</text>
</comment>
<reference evidence="5" key="1">
    <citation type="submission" date="2019-06" db="EMBL/GenBank/DDBJ databases">
        <title>Draft genome sequence of the griseofulvin-producing fungus Xylaria cubensis strain G536.</title>
        <authorList>
            <person name="Mead M.E."/>
            <person name="Raja H.A."/>
            <person name="Steenwyk J.L."/>
            <person name="Knowles S.L."/>
            <person name="Oberlies N.H."/>
            <person name="Rokas A."/>
        </authorList>
    </citation>
    <scope>NUCLEOTIDE SEQUENCE [LARGE SCALE GENOMIC DNA]</scope>
    <source>
        <strain evidence="5">G536</strain>
    </source>
</reference>
<dbReference type="PANTHER" id="PTHR33928">
    <property type="entry name" value="POLYGALACTURONASE QRT3"/>
    <property type="match status" value="1"/>
</dbReference>
<sequence>MNMGLFKTFIIAAVAVLQLASQVTAATSLQQREDAVGSQYWFSTIKRQGVAAFATEPSYKVFRNVKDYGAKGDGTTDDTDAINKAVTDGPGRCIDKCDSRTTHPAIVYFPSGTYLVKKPIVQTYYTQFVGDALNLPTIKGSADFSGMGVIDANPYDYTTNQDPPPNWYINQNNFFRQVRNFIIDMTEMPTAIGKASAGIHWQVAQATSLQNIVINMSPAGPDNYQKGLFIENGSGGFMADLTFNGGGIGADIGSQQYTTRNLTFNNCNTAIHMIWDWLWLLQGVTINGGQVGINMTSDSFDDIKVGSLLLLDSKMSNVPVGISTLYKPNDQYTNNTLILDNVDMSKGVPVAVQYAKDGSSLLEGNKVIGGWIQGKDYSSGTGQAVQKVQSKIQKPDGLLAGDGKVFTRTKPQYETVASNKFISVKSAGAAGDGKTDDTAAIQKVLDSAKDGDVVYFDHGAYLISDTVHIPKNIKITGEMWPLLMATGNKFEDAGKPVAVFEVGKPGDVGNVEMSDLIIETKGAVPGAILMQWNLAGSENGAAGMWDVHFRVGGTAGTELQSDLCSKNPNATTSVDDKCKGAFLMLHLTKTASAYIENCWFWTADHELDRDDHNQINIYNGRGVLIESQKPVWLWGTASEHSVLYNYQISNAKNTFIGLAQTETAYMQGNPDATQGVTVLEGYFDPEFKETCNDSSDKCARTWGMRITNSSDVFVLGAGMYSFFNNYAQECVSGQNCQDNMISIEDSNVHLYGISTKASVNMLTVDSKPVAQDKDNRNTFCAAFAKYESGQSGGSGSGYGSGSNSSSSLPAPTASFTTSAHLPSGTAGSGSTSDLGPSSSSGGTGDSPTQTLISQPASPTGGYGQPGGGMTQTTSGGSVPSATTLSIPSSPQSSSGSGVSGGGSSQPTGVPATSMVPTVGSGGGAGGGNSPVTVTVTETVTAPGTCQTP</sequence>
<dbReference type="STRING" id="2512241.A0A553HNT6"/>
<dbReference type="Gene3D" id="2.160.20.10">
    <property type="entry name" value="Single-stranded right-handed beta-helix, Pectin lyase-like"/>
    <property type="match status" value="2"/>
</dbReference>
<feature type="domain" description="Rhamnogalacturonase A/B/Epimerase-like pectate lyase" evidence="3">
    <location>
        <begin position="421"/>
        <end position="481"/>
    </location>
</feature>
<gene>
    <name evidence="4" type="ORF">FHL15_009533</name>
</gene>
<feature type="domain" description="Rhamnogalacturonase A/B/Epimerase-like pectate lyase" evidence="3">
    <location>
        <begin position="62"/>
        <end position="294"/>
    </location>
</feature>
<feature type="signal peptide" evidence="2">
    <location>
        <begin position="1"/>
        <end position="25"/>
    </location>
</feature>